<feature type="compositionally biased region" description="Basic and acidic residues" evidence="1">
    <location>
        <begin position="426"/>
        <end position="440"/>
    </location>
</feature>
<dbReference type="Proteomes" id="UP001472677">
    <property type="component" value="Unassembled WGS sequence"/>
</dbReference>
<organism evidence="2 3">
    <name type="scientific">Hibiscus sabdariffa</name>
    <name type="common">roselle</name>
    <dbReference type="NCBI Taxonomy" id="183260"/>
    <lineage>
        <taxon>Eukaryota</taxon>
        <taxon>Viridiplantae</taxon>
        <taxon>Streptophyta</taxon>
        <taxon>Embryophyta</taxon>
        <taxon>Tracheophyta</taxon>
        <taxon>Spermatophyta</taxon>
        <taxon>Magnoliopsida</taxon>
        <taxon>eudicotyledons</taxon>
        <taxon>Gunneridae</taxon>
        <taxon>Pentapetalae</taxon>
        <taxon>rosids</taxon>
        <taxon>malvids</taxon>
        <taxon>Malvales</taxon>
        <taxon>Malvaceae</taxon>
        <taxon>Malvoideae</taxon>
        <taxon>Hibiscus</taxon>
    </lineage>
</organism>
<reference evidence="2 3" key="1">
    <citation type="journal article" date="2024" name="G3 (Bethesda)">
        <title>Genome assembly of Hibiscus sabdariffa L. provides insights into metabolisms of medicinal natural products.</title>
        <authorList>
            <person name="Kim T."/>
        </authorList>
    </citation>
    <scope>NUCLEOTIDE SEQUENCE [LARGE SCALE GENOMIC DNA]</scope>
    <source>
        <strain evidence="2">TK-2024</strain>
        <tissue evidence="2">Old leaves</tissue>
    </source>
</reference>
<feature type="compositionally biased region" description="Polar residues" evidence="1">
    <location>
        <begin position="388"/>
        <end position="398"/>
    </location>
</feature>
<sequence length="1035" mass="114517">MEERKLNFNAPLLSVRRFSGTSSFQDRNKQKKVENPPPTARFALPRYCSDASLDQVTEPVAVPFVWEQIPGKAKGGVEHEFEPDKEAAGAPRLPPGRILKVVKCPVEKECVNQDVVRPQTETYAVNDNVSKLDCLNEGMNEKCVSESDNDDDVYSDALDTLSPTNSISMNCSISGVSGPDAQVAKPSGTFSTDPQTQDFMLQRFLPAAMAMTLETPKYASRKQSVAPGQPREVKTIVAGDRKPPFNQYESAIVPYYNQDVEEEETEDEYDDYQDSGNLSRKACGLLPRLCFKSSLGLLNPVPGLKVRTHSSTSSTREIAKPQKATYLKSRSQIVEKNAWNVVHKNKSDGGVQSAGLPVNKSDSAVQSPRLSKDKPDRGVQSPELLVNRSESAFQSPRLSKNKPDRRVQSPRLLVSKSDSAFQPPRLSKDKSDTEVQRPRLPEIGKELICVSNQFSSSNDQQMLNRSPSKRLPGSGRISPYRRERPQSPFRGGGFLGLPKEAEKYKANMMVKYTRSNNNSRELVPYQSTGQGSSSPSPAVEKTLYVDTVNFAEIATSNSSDTKVQTESIGVNKVLEEPATMESSLQHIKGLNLLDGKGISELEIAGSVKSSPSFSDKPDHRQNGGLDPVFKSLEPIKVRADGNLSHTDDDNPKEADEASAGSDYSPLPPPLPKTPSESWLWRALPSRKSSLQSYNGTRFKPKKHEPEPPATDAKWETIVKTSYLHHDHVRYSEELFWFRHGQSWLRFCCSLPFFSFHFPSIGEWICWLSFLYNLFGCGACLGQETTDCCETRVECDLRYGTKRPELLVHSCNHGRAKRRNSCYSRGVDSWYDAWLHSRGRGAKKAERFGPWMITETRRHRPPMRTVPATTSKPIAGNSRFATLEVQDGGNAGLNVNVASRGANKGHNHDLPKVGVEGSGVVKNTAYMAFNPDKRFKGVSSSIRVAVVVPTVVSLDARVVDHVTGVKICSHLVVKIVEPAVKGRDQNSDGQQIVSVDLEGSLHQGSVFISSDEESMYDMSDGDAMTVAEEVEFPHAQ</sequence>
<feature type="region of interest" description="Disordered" evidence="1">
    <location>
        <begin position="454"/>
        <end position="496"/>
    </location>
</feature>
<feature type="region of interest" description="Disordered" evidence="1">
    <location>
        <begin position="345"/>
        <end position="440"/>
    </location>
</feature>
<evidence type="ECO:0000256" key="1">
    <source>
        <dbReference type="SAM" id="MobiDB-lite"/>
    </source>
</evidence>
<feature type="region of interest" description="Disordered" evidence="1">
    <location>
        <begin position="19"/>
        <end position="40"/>
    </location>
</feature>
<evidence type="ECO:0000313" key="2">
    <source>
        <dbReference type="EMBL" id="KAK8524535.1"/>
    </source>
</evidence>
<feature type="compositionally biased region" description="Polar residues" evidence="1">
    <location>
        <begin position="360"/>
        <end position="369"/>
    </location>
</feature>
<feature type="region of interest" description="Disordered" evidence="1">
    <location>
        <begin position="690"/>
        <end position="711"/>
    </location>
</feature>
<protein>
    <submittedName>
        <fullName evidence="2">Uncharacterized protein</fullName>
    </submittedName>
</protein>
<proteinExistence type="predicted"/>
<feature type="compositionally biased region" description="Basic and acidic residues" evidence="1">
    <location>
        <begin position="633"/>
        <end position="655"/>
    </location>
</feature>
<dbReference type="InterPro" id="IPR007789">
    <property type="entry name" value="DUF688"/>
</dbReference>
<name>A0ABR2CW04_9ROSI</name>
<feature type="compositionally biased region" description="Polar residues" evidence="1">
    <location>
        <begin position="454"/>
        <end position="466"/>
    </location>
</feature>
<dbReference type="EMBL" id="JBBPBM010000041">
    <property type="protein sequence ID" value="KAK8524535.1"/>
    <property type="molecule type" value="Genomic_DNA"/>
</dbReference>
<gene>
    <name evidence="2" type="ORF">V6N12_029400</name>
</gene>
<dbReference type="Pfam" id="PF05097">
    <property type="entry name" value="DUF688"/>
    <property type="match status" value="2"/>
</dbReference>
<comment type="caution">
    <text evidence="2">The sequence shown here is derived from an EMBL/GenBank/DDBJ whole genome shotgun (WGS) entry which is preliminary data.</text>
</comment>
<dbReference type="PANTHER" id="PTHR33671:SF3">
    <property type="entry name" value="F28N24.8 PROTEIN"/>
    <property type="match status" value="1"/>
</dbReference>
<feature type="region of interest" description="Disordered" evidence="1">
    <location>
        <begin position="302"/>
        <end position="323"/>
    </location>
</feature>
<dbReference type="PANTHER" id="PTHR33671">
    <property type="entry name" value="N-METHYLTRANSFERASE, PUTATIVE (DUF688)-RELATED"/>
    <property type="match status" value="1"/>
</dbReference>
<feature type="region of interest" description="Disordered" evidence="1">
    <location>
        <begin position="607"/>
        <end position="671"/>
    </location>
</feature>
<keyword evidence="3" id="KW-1185">Reference proteome</keyword>
<evidence type="ECO:0000313" key="3">
    <source>
        <dbReference type="Proteomes" id="UP001472677"/>
    </source>
</evidence>
<accession>A0ABR2CW04</accession>